<dbReference type="GeneID" id="9533101"/>
<feature type="chain" id="PRO_5003000646" evidence="1">
    <location>
        <begin position="21"/>
        <end position="203"/>
    </location>
</feature>
<reference evidence="3" key="1">
    <citation type="journal article" date="2011" name="PLoS Pathog.">
        <title>Comparative genomics yields insights into niche adaptation of plant vascular wilt pathogens.</title>
        <authorList>
            <person name="Klosterman S.J."/>
            <person name="Subbarao K.V."/>
            <person name="Kang S."/>
            <person name="Veronese P."/>
            <person name="Gold S.E."/>
            <person name="Thomma B.P.H.J."/>
            <person name="Chen Z."/>
            <person name="Henrissat B."/>
            <person name="Lee Y.-H."/>
            <person name="Park J."/>
            <person name="Garcia-Pedrajas M.D."/>
            <person name="Barbara D.J."/>
            <person name="Anchieta A."/>
            <person name="de Jonge R."/>
            <person name="Santhanam P."/>
            <person name="Maruthachalam K."/>
            <person name="Atallah Z."/>
            <person name="Amyotte S.G."/>
            <person name="Paz Z."/>
            <person name="Inderbitzin P."/>
            <person name="Hayes R.J."/>
            <person name="Heiman D.I."/>
            <person name="Young S."/>
            <person name="Zeng Q."/>
            <person name="Engels R."/>
            <person name="Galagan J."/>
            <person name="Cuomo C.A."/>
            <person name="Dobinson K.F."/>
            <person name="Ma L.-J."/>
        </authorList>
    </citation>
    <scope>NUCLEOTIDE SEQUENCE [LARGE SCALE GENOMIC DNA]</scope>
    <source>
        <strain evidence="3">VaMs.102 / ATCC MYA-4576 / FGSC 10136</strain>
    </source>
</reference>
<dbReference type="HOGENOM" id="CLU_1337543_0_0_1"/>
<organism evidence="3">
    <name type="scientific">Verticillium alfalfae (strain VaMs.102 / ATCC MYA-4576 / FGSC 10136)</name>
    <name type="common">Verticillium wilt of alfalfa</name>
    <name type="synonym">Verticillium albo-atrum</name>
    <dbReference type="NCBI Taxonomy" id="526221"/>
    <lineage>
        <taxon>Eukaryota</taxon>
        <taxon>Fungi</taxon>
        <taxon>Dikarya</taxon>
        <taxon>Ascomycota</taxon>
        <taxon>Pezizomycotina</taxon>
        <taxon>Sordariomycetes</taxon>
        <taxon>Hypocreomycetidae</taxon>
        <taxon>Glomerellales</taxon>
        <taxon>Plectosphaerellaceae</taxon>
        <taxon>Verticillium</taxon>
    </lineage>
</organism>
<dbReference type="EMBL" id="DS985216">
    <property type="protein sequence ID" value="EEY16981.1"/>
    <property type="molecule type" value="Genomic_DNA"/>
</dbReference>
<gene>
    <name evidence="2" type="ORF">VDBG_03090</name>
</gene>
<dbReference type="OMA" id="PGNHEGI"/>
<evidence type="ECO:0000313" key="3">
    <source>
        <dbReference type="Proteomes" id="UP000008698"/>
    </source>
</evidence>
<dbReference type="KEGG" id="val:VDBG_03090"/>
<feature type="signal peptide" evidence="1">
    <location>
        <begin position="1"/>
        <end position="20"/>
    </location>
</feature>
<sequence length="203" mass="21705">MKFSVTNALAGFSFISMVMASPFPSAQDSHIGNGFEAPVAVASSDHTLRKVDTLPRELDTAEPSDILATRGDRLVSKFKVHVVTSSAKVIGIIIIDYIINKLVLPGADESITADFDKLTNVKVKGPLVATHFDNPPTLLGHPQQAVFDFSTSVVSGVFDLGLDAAGMVQSVVRSTGVHLGPHVVAKTLHFFNEKNLKIGTIRL</sequence>
<evidence type="ECO:0000313" key="2">
    <source>
        <dbReference type="EMBL" id="EEY16981.1"/>
    </source>
</evidence>
<dbReference type="OrthoDB" id="5046863at2759"/>
<protein>
    <submittedName>
        <fullName evidence="2">Predicted protein</fullName>
    </submittedName>
</protein>
<dbReference type="RefSeq" id="XP_003006951.1">
    <property type="nucleotide sequence ID" value="XM_003006905.1"/>
</dbReference>
<dbReference type="eggNOG" id="ENOG502T3H1">
    <property type="taxonomic scope" value="Eukaryota"/>
</dbReference>
<keyword evidence="1" id="KW-0732">Signal</keyword>
<accession>C9SD16</accession>
<name>C9SD16_VERA1</name>
<evidence type="ECO:0000256" key="1">
    <source>
        <dbReference type="SAM" id="SignalP"/>
    </source>
</evidence>
<keyword evidence="3" id="KW-1185">Reference proteome</keyword>
<dbReference type="Proteomes" id="UP000008698">
    <property type="component" value="Unassembled WGS sequence"/>
</dbReference>
<dbReference type="AlphaFoldDB" id="C9SD16"/>
<proteinExistence type="predicted"/>